<sequence>MDAVSEAPEAAALSADSAILNTKSALDADYSASPPHQSKRETSIFQGWSFTAEKMQWTQNMFKTAVKAATAVYTTTQTQSIIAIAVLGFGLPPTITAFVALAEVSAKKKVALAEISAKKEVALAEISAKIPLAEISAKKEVALAEISAKREVALAKINAGTEAGPRMGTLAQINLAAEHHILRHPLGAAARPARLLLAPRQEMAPLQGMAALQEMAARGSPAPVVI</sequence>
<evidence type="ECO:0000313" key="2">
    <source>
        <dbReference type="Proteomes" id="UP001172102"/>
    </source>
</evidence>
<evidence type="ECO:0000313" key="1">
    <source>
        <dbReference type="EMBL" id="KAK0725578.1"/>
    </source>
</evidence>
<organism evidence="1 2">
    <name type="scientific">Lasiosphaeris hirsuta</name>
    <dbReference type="NCBI Taxonomy" id="260670"/>
    <lineage>
        <taxon>Eukaryota</taxon>
        <taxon>Fungi</taxon>
        <taxon>Dikarya</taxon>
        <taxon>Ascomycota</taxon>
        <taxon>Pezizomycotina</taxon>
        <taxon>Sordariomycetes</taxon>
        <taxon>Sordariomycetidae</taxon>
        <taxon>Sordariales</taxon>
        <taxon>Lasiosphaeriaceae</taxon>
        <taxon>Lasiosphaeris</taxon>
    </lineage>
</organism>
<dbReference type="EMBL" id="JAUKUA010000002">
    <property type="protein sequence ID" value="KAK0725578.1"/>
    <property type="molecule type" value="Genomic_DNA"/>
</dbReference>
<keyword evidence="2" id="KW-1185">Reference proteome</keyword>
<reference evidence="1" key="1">
    <citation type="submission" date="2023-06" db="EMBL/GenBank/DDBJ databases">
        <title>Genome-scale phylogeny and comparative genomics of the fungal order Sordariales.</title>
        <authorList>
            <consortium name="Lawrence Berkeley National Laboratory"/>
            <person name="Hensen N."/>
            <person name="Bonometti L."/>
            <person name="Westerberg I."/>
            <person name="Brannstrom I.O."/>
            <person name="Guillou S."/>
            <person name="Cros-Aarteil S."/>
            <person name="Calhoun S."/>
            <person name="Haridas S."/>
            <person name="Kuo A."/>
            <person name="Mondo S."/>
            <person name="Pangilinan J."/>
            <person name="Riley R."/>
            <person name="Labutti K."/>
            <person name="Andreopoulos B."/>
            <person name="Lipzen A."/>
            <person name="Chen C."/>
            <person name="Yanf M."/>
            <person name="Daum C."/>
            <person name="Ng V."/>
            <person name="Clum A."/>
            <person name="Steindorff A."/>
            <person name="Ohm R."/>
            <person name="Martin F."/>
            <person name="Silar P."/>
            <person name="Natvig D."/>
            <person name="Lalanne C."/>
            <person name="Gautier V."/>
            <person name="Ament-Velasquez S.L."/>
            <person name="Kruys A."/>
            <person name="Hutchinson M.I."/>
            <person name="Powell A.J."/>
            <person name="Barry K."/>
            <person name="Miller A.N."/>
            <person name="Grigoriev I.V."/>
            <person name="Debuchy R."/>
            <person name="Gladieux P."/>
            <person name="Thoren M.H."/>
            <person name="Johannesson H."/>
        </authorList>
    </citation>
    <scope>NUCLEOTIDE SEQUENCE</scope>
    <source>
        <strain evidence="1">SMH4607-1</strain>
    </source>
</reference>
<dbReference type="Proteomes" id="UP001172102">
    <property type="component" value="Unassembled WGS sequence"/>
</dbReference>
<proteinExistence type="predicted"/>
<name>A0AA40B0U0_9PEZI</name>
<protein>
    <submittedName>
        <fullName evidence="1">Uncharacterized protein</fullName>
    </submittedName>
</protein>
<accession>A0AA40B0U0</accession>
<dbReference type="AlphaFoldDB" id="A0AA40B0U0"/>
<gene>
    <name evidence="1" type="ORF">B0H67DRAFT_680912</name>
</gene>
<comment type="caution">
    <text evidence="1">The sequence shown here is derived from an EMBL/GenBank/DDBJ whole genome shotgun (WGS) entry which is preliminary data.</text>
</comment>